<organism evidence="3">
    <name type="scientific">Melampsora larici-populina (strain 98AG31 / pathotype 3-4-7)</name>
    <name type="common">Poplar leaf rust fungus</name>
    <dbReference type="NCBI Taxonomy" id="747676"/>
    <lineage>
        <taxon>Eukaryota</taxon>
        <taxon>Fungi</taxon>
        <taxon>Dikarya</taxon>
        <taxon>Basidiomycota</taxon>
        <taxon>Pucciniomycotina</taxon>
        <taxon>Pucciniomycetes</taxon>
        <taxon>Pucciniales</taxon>
        <taxon>Melampsoraceae</taxon>
        <taxon>Melampsora</taxon>
    </lineage>
</organism>
<keyword evidence="3" id="KW-1185">Reference proteome</keyword>
<gene>
    <name evidence="2" type="ORF">MELLADRAFT_67851</name>
</gene>
<proteinExistence type="predicted"/>
<feature type="compositionally biased region" description="Polar residues" evidence="1">
    <location>
        <begin position="51"/>
        <end position="64"/>
    </location>
</feature>
<dbReference type="HOGENOM" id="CLU_110802_0_0_1"/>
<dbReference type="VEuPathDB" id="FungiDB:MELLADRAFT_67851"/>
<dbReference type="Proteomes" id="UP000001072">
    <property type="component" value="Unassembled WGS sequence"/>
</dbReference>
<dbReference type="AlphaFoldDB" id="F4S4P2"/>
<reference evidence="3" key="1">
    <citation type="journal article" date="2011" name="Proc. Natl. Acad. Sci. U.S.A.">
        <title>Obligate biotrophy features unraveled by the genomic analysis of rust fungi.</title>
        <authorList>
            <person name="Duplessis S."/>
            <person name="Cuomo C.A."/>
            <person name="Lin Y.-C."/>
            <person name="Aerts A."/>
            <person name="Tisserant E."/>
            <person name="Veneault-Fourrey C."/>
            <person name="Joly D.L."/>
            <person name="Hacquard S."/>
            <person name="Amselem J."/>
            <person name="Cantarel B.L."/>
            <person name="Chiu R."/>
            <person name="Coutinho P.M."/>
            <person name="Feau N."/>
            <person name="Field M."/>
            <person name="Frey P."/>
            <person name="Gelhaye E."/>
            <person name="Goldberg J."/>
            <person name="Grabherr M.G."/>
            <person name="Kodira C.D."/>
            <person name="Kohler A."/>
            <person name="Kuees U."/>
            <person name="Lindquist E.A."/>
            <person name="Lucas S.M."/>
            <person name="Mago R."/>
            <person name="Mauceli E."/>
            <person name="Morin E."/>
            <person name="Murat C."/>
            <person name="Pangilinan J.L."/>
            <person name="Park R."/>
            <person name="Pearson M."/>
            <person name="Quesneville H."/>
            <person name="Rouhier N."/>
            <person name="Sakthikumar S."/>
            <person name="Salamov A.A."/>
            <person name="Schmutz J."/>
            <person name="Selles B."/>
            <person name="Shapiro H."/>
            <person name="Tanguay P."/>
            <person name="Tuskan G.A."/>
            <person name="Henrissat B."/>
            <person name="Van de Peer Y."/>
            <person name="Rouze P."/>
            <person name="Ellis J.G."/>
            <person name="Dodds P.N."/>
            <person name="Schein J.E."/>
            <person name="Zhong S."/>
            <person name="Hamelin R.C."/>
            <person name="Grigoriev I.V."/>
            <person name="Szabo L.J."/>
            <person name="Martin F."/>
        </authorList>
    </citation>
    <scope>NUCLEOTIDE SEQUENCE [LARGE SCALE GENOMIC DNA]</scope>
    <source>
        <strain evidence="3">98AG31 / pathotype 3-4-7</strain>
    </source>
</reference>
<dbReference type="EMBL" id="GL883148">
    <property type="protein sequence ID" value="EGG00393.1"/>
    <property type="molecule type" value="Genomic_DNA"/>
</dbReference>
<evidence type="ECO:0000313" key="2">
    <source>
        <dbReference type="EMBL" id="EGG00393.1"/>
    </source>
</evidence>
<feature type="region of interest" description="Disordered" evidence="1">
    <location>
        <begin position="1"/>
        <end position="133"/>
    </location>
</feature>
<dbReference type="GeneID" id="18930921"/>
<dbReference type="KEGG" id="mlr:MELLADRAFT_67851"/>
<evidence type="ECO:0000256" key="1">
    <source>
        <dbReference type="SAM" id="MobiDB-lite"/>
    </source>
</evidence>
<feature type="compositionally biased region" description="Polar residues" evidence="1">
    <location>
        <begin position="1"/>
        <end position="22"/>
    </location>
</feature>
<name>F4S4P2_MELLP</name>
<dbReference type="InParanoid" id="F4S4P2"/>
<dbReference type="RefSeq" id="XP_007416412.1">
    <property type="nucleotide sequence ID" value="XM_007416350.1"/>
</dbReference>
<accession>F4S4P2</accession>
<evidence type="ECO:0000313" key="3">
    <source>
        <dbReference type="Proteomes" id="UP000001072"/>
    </source>
</evidence>
<protein>
    <submittedName>
        <fullName evidence="2">Uncharacterized protein</fullName>
    </submittedName>
</protein>
<feature type="compositionally biased region" description="Acidic residues" evidence="1">
    <location>
        <begin position="69"/>
        <end position="85"/>
    </location>
</feature>
<feature type="compositionally biased region" description="Basic residues" evidence="1">
    <location>
        <begin position="98"/>
        <end position="107"/>
    </location>
</feature>
<sequence length="155" mass="17103">MSLQPTTASQIDLGSPTPTASRNLRRRETLAVPSPGFVFQSPDSRRAVTRPANNSQSPGSTPDKMSSILEEESDTDQSDESDISDDSILVQAQPRYSKSSKSKKSVVLKKVQSSGKRESKNKVQSKTTVPAKKRKHLPVEVSQYFNFIFIVSTFL</sequence>